<evidence type="ECO:0000256" key="1">
    <source>
        <dbReference type="SAM" id="Phobius"/>
    </source>
</evidence>
<keyword evidence="1" id="KW-0812">Transmembrane</keyword>
<dbReference type="Proteomes" id="UP000586827">
    <property type="component" value="Unassembled WGS sequence"/>
</dbReference>
<keyword evidence="1" id="KW-0472">Membrane</keyword>
<dbReference type="EMBL" id="JABELX010000003">
    <property type="protein sequence ID" value="NNH69770.1"/>
    <property type="molecule type" value="Genomic_DNA"/>
</dbReference>
<dbReference type="RefSeq" id="WP_067517612.1">
    <property type="nucleotide sequence ID" value="NZ_JABELX010000003.1"/>
</dbReference>
<name>A0A849BZU5_9NOCA</name>
<gene>
    <name evidence="2" type="ORF">HLB23_07800</name>
</gene>
<accession>A0A849BZU5</accession>
<proteinExistence type="predicted"/>
<keyword evidence="1" id="KW-1133">Transmembrane helix</keyword>
<reference evidence="2 3" key="1">
    <citation type="submission" date="2020-05" db="EMBL/GenBank/DDBJ databases">
        <title>MicrobeNet Type strains.</title>
        <authorList>
            <person name="Nicholson A.C."/>
        </authorList>
    </citation>
    <scope>NUCLEOTIDE SEQUENCE [LARGE SCALE GENOMIC DNA]</scope>
    <source>
        <strain evidence="2 3">JCM 3224</strain>
    </source>
</reference>
<dbReference type="AlphaFoldDB" id="A0A849BZU5"/>
<evidence type="ECO:0000313" key="3">
    <source>
        <dbReference type="Proteomes" id="UP000586827"/>
    </source>
</evidence>
<sequence>MASAADLPSAQGAALVDAARGAFTTGLGTVAVVCAVTAAALAIAVLRSLRTVAIDAAASTDRVPSTHNGVAGFPATPRACQRYSFGE</sequence>
<organism evidence="2 3">
    <name type="scientific">Nocardia uniformis</name>
    <dbReference type="NCBI Taxonomy" id="53432"/>
    <lineage>
        <taxon>Bacteria</taxon>
        <taxon>Bacillati</taxon>
        <taxon>Actinomycetota</taxon>
        <taxon>Actinomycetes</taxon>
        <taxon>Mycobacteriales</taxon>
        <taxon>Nocardiaceae</taxon>
        <taxon>Nocardia</taxon>
    </lineage>
</organism>
<comment type="caution">
    <text evidence="2">The sequence shown here is derived from an EMBL/GenBank/DDBJ whole genome shotgun (WGS) entry which is preliminary data.</text>
</comment>
<keyword evidence="3" id="KW-1185">Reference proteome</keyword>
<evidence type="ECO:0000313" key="2">
    <source>
        <dbReference type="EMBL" id="NNH69770.1"/>
    </source>
</evidence>
<feature type="transmembrane region" description="Helical" evidence="1">
    <location>
        <begin position="26"/>
        <end position="46"/>
    </location>
</feature>
<protein>
    <submittedName>
        <fullName evidence="2">Uncharacterized protein</fullName>
    </submittedName>
</protein>